<evidence type="ECO:0008006" key="4">
    <source>
        <dbReference type="Google" id="ProtNLM"/>
    </source>
</evidence>
<dbReference type="OrthoDB" id="3187155at2759"/>
<dbReference type="GO" id="GO:0005783">
    <property type="term" value="C:endoplasmic reticulum"/>
    <property type="evidence" value="ECO:0007669"/>
    <property type="project" value="TreeGrafter"/>
</dbReference>
<dbReference type="PANTHER" id="PTHR21329:SF3">
    <property type="entry name" value="PHOSPHATIDYLINOSITOL N-ACETYLGLUCOSAMINYLTRANSFERASE SUBUNIT Q"/>
    <property type="match status" value="1"/>
</dbReference>
<feature type="transmembrane region" description="Helical" evidence="1">
    <location>
        <begin position="409"/>
        <end position="433"/>
    </location>
</feature>
<keyword evidence="3" id="KW-1185">Reference proteome</keyword>
<name>A0A0C3QTM3_9AGAM</name>
<dbReference type="Pfam" id="PF05024">
    <property type="entry name" value="Gpi1"/>
    <property type="match status" value="1"/>
</dbReference>
<keyword evidence="1" id="KW-1133">Transmembrane helix</keyword>
<feature type="transmembrane region" description="Helical" evidence="1">
    <location>
        <begin position="282"/>
        <end position="307"/>
    </location>
</feature>
<feature type="transmembrane region" description="Helical" evidence="1">
    <location>
        <begin position="454"/>
        <end position="478"/>
    </location>
</feature>
<protein>
    <recommendedName>
        <fullName evidence="4">Gpi1-domain-containing protein</fullName>
    </recommendedName>
</protein>
<dbReference type="GO" id="GO:0006506">
    <property type="term" value="P:GPI anchor biosynthetic process"/>
    <property type="evidence" value="ECO:0007669"/>
    <property type="project" value="InterPro"/>
</dbReference>
<dbReference type="Proteomes" id="UP000054248">
    <property type="component" value="Unassembled WGS sequence"/>
</dbReference>
<evidence type="ECO:0000313" key="2">
    <source>
        <dbReference type="EMBL" id="KIO32566.1"/>
    </source>
</evidence>
<dbReference type="GO" id="GO:0016020">
    <property type="term" value="C:membrane"/>
    <property type="evidence" value="ECO:0007669"/>
    <property type="project" value="InterPro"/>
</dbReference>
<feature type="transmembrane region" description="Helical" evidence="1">
    <location>
        <begin position="349"/>
        <end position="368"/>
    </location>
</feature>
<dbReference type="PANTHER" id="PTHR21329">
    <property type="entry name" value="PHOSPHATIDYLINOSITOL N-ACETYLGLUCOSAMINYLTRANSFERASE SUBUNIT Q-RELATED"/>
    <property type="match status" value="1"/>
</dbReference>
<dbReference type="AlphaFoldDB" id="A0A0C3QTM3"/>
<dbReference type="InterPro" id="IPR007720">
    <property type="entry name" value="PigQ/GPI1"/>
</dbReference>
<reference evidence="2 3" key="1">
    <citation type="submission" date="2014-04" db="EMBL/GenBank/DDBJ databases">
        <authorList>
            <consortium name="DOE Joint Genome Institute"/>
            <person name="Kuo A."/>
            <person name="Girlanda M."/>
            <person name="Perotto S."/>
            <person name="Kohler A."/>
            <person name="Nagy L.G."/>
            <person name="Floudas D."/>
            <person name="Copeland A."/>
            <person name="Barry K.W."/>
            <person name="Cichocki N."/>
            <person name="Veneault-Fourrey C."/>
            <person name="LaButti K."/>
            <person name="Lindquist E.A."/>
            <person name="Lipzen A."/>
            <person name="Lundell T."/>
            <person name="Morin E."/>
            <person name="Murat C."/>
            <person name="Sun H."/>
            <person name="Tunlid A."/>
            <person name="Henrissat B."/>
            <person name="Grigoriev I.V."/>
            <person name="Hibbett D.S."/>
            <person name="Martin F."/>
            <person name="Nordberg H.P."/>
            <person name="Cantor M.N."/>
            <person name="Hua S.X."/>
        </authorList>
    </citation>
    <scope>NUCLEOTIDE SEQUENCE [LARGE SCALE GENOMIC DNA]</scope>
    <source>
        <strain evidence="2 3">MUT 4182</strain>
    </source>
</reference>
<reference evidence="3" key="2">
    <citation type="submission" date="2015-01" db="EMBL/GenBank/DDBJ databases">
        <title>Evolutionary Origins and Diversification of the Mycorrhizal Mutualists.</title>
        <authorList>
            <consortium name="DOE Joint Genome Institute"/>
            <consortium name="Mycorrhizal Genomics Consortium"/>
            <person name="Kohler A."/>
            <person name="Kuo A."/>
            <person name="Nagy L.G."/>
            <person name="Floudas D."/>
            <person name="Copeland A."/>
            <person name="Barry K.W."/>
            <person name="Cichocki N."/>
            <person name="Veneault-Fourrey C."/>
            <person name="LaButti K."/>
            <person name="Lindquist E.A."/>
            <person name="Lipzen A."/>
            <person name="Lundell T."/>
            <person name="Morin E."/>
            <person name="Murat C."/>
            <person name="Riley R."/>
            <person name="Ohm R."/>
            <person name="Sun H."/>
            <person name="Tunlid A."/>
            <person name="Henrissat B."/>
            <person name="Grigoriev I.V."/>
            <person name="Hibbett D.S."/>
            <person name="Martin F."/>
        </authorList>
    </citation>
    <scope>NUCLEOTIDE SEQUENCE [LARGE SCALE GENOMIC DNA]</scope>
    <source>
        <strain evidence="3">MUT 4182</strain>
    </source>
</reference>
<feature type="transmembrane region" description="Helical" evidence="1">
    <location>
        <begin position="375"/>
        <end position="397"/>
    </location>
</feature>
<organism evidence="2 3">
    <name type="scientific">Tulasnella calospora MUT 4182</name>
    <dbReference type="NCBI Taxonomy" id="1051891"/>
    <lineage>
        <taxon>Eukaryota</taxon>
        <taxon>Fungi</taxon>
        <taxon>Dikarya</taxon>
        <taxon>Basidiomycota</taxon>
        <taxon>Agaricomycotina</taxon>
        <taxon>Agaricomycetes</taxon>
        <taxon>Cantharellales</taxon>
        <taxon>Tulasnellaceae</taxon>
        <taxon>Tulasnella</taxon>
    </lineage>
</organism>
<evidence type="ECO:0000256" key="1">
    <source>
        <dbReference type="SAM" id="Phobius"/>
    </source>
</evidence>
<dbReference type="HOGENOM" id="CLU_007914_0_1_1"/>
<evidence type="ECO:0000313" key="3">
    <source>
        <dbReference type="Proteomes" id="UP000054248"/>
    </source>
</evidence>
<sequence>MTIISIFWPADVRLHAQRTIFYGWRTGDTIAVAGVLEVETEQLALAQSKLDQITKSNSPVAQELFMLSGQTPKLLGFCHRAAPGAKTPTLHFSDPEVSANPQRIVLYKRPQISGHHFFTLRPLHLDITDTNQKKDEVDNVADLKSILSDRMSLLAELDYTRPAVDAQSLQPVINQLNAAYEIDRLLKHSLKSGNYGLSEIIISGMRSAFRHAAPLWIPLRFIRRFTTDVCNLSVLNLGDTKDISSTLQQVDTRMEQATILPSQAHLIQQRSRKNISYSSAQYISFYNCVWLILNDVIIGTTVGLLLLENNNVLGIKLAGLTRTYTVDMLQETLMWLDNWPVGLKLNTELSHAFCILFVGLTDLWSNALETIAPRFPVLISLLGMSGRLGLTMILSILSDSLSLLTVHVYCGYLVATAIFSRMLSVFGSLWRLFRGKRRNVLRNRTDSWDYDLDQLLLGTILFTLLAFLFPTVLVYYALFALARVLIILIHASLETCQAFLNHFPLFAMLLRLKDPARLPGGIYFDCSHSPSGYIELKNQPISFGRLFFQHVRVWSKLAAHYDPRRLLRCLFTGAFITPIQRYKIRYAMISQTSNSQEGVEYHPGSKNKVE</sequence>
<gene>
    <name evidence="2" type="ORF">M407DRAFT_18607</name>
</gene>
<keyword evidence="1" id="KW-0812">Transmembrane</keyword>
<proteinExistence type="predicted"/>
<accession>A0A0C3QTM3</accession>
<keyword evidence="1" id="KW-0472">Membrane</keyword>
<dbReference type="EMBL" id="KN822954">
    <property type="protein sequence ID" value="KIO32566.1"/>
    <property type="molecule type" value="Genomic_DNA"/>
</dbReference>
<dbReference type="STRING" id="1051891.A0A0C3QTM3"/>